<reference evidence="1 2" key="1">
    <citation type="submission" date="2019-03" db="EMBL/GenBank/DDBJ databases">
        <authorList>
            <person name="Kim H."/>
            <person name="Yu S.-M."/>
        </authorList>
    </citation>
    <scope>NUCLEOTIDE SEQUENCE [LARGE SCALE GENOMIC DNA]</scope>
    <source>
        <strain evidence="1 2">NBC122</strain>
    </source>
</reference>
<dbReference type="OrthoDB" id="711499at2"/>
<sequence>MKPRTARICIYPKDIQIITGKSERYSRHLIIKIKTALNKEKHQVLTIREFCTYMGIPYESIQGLITN</sequence>
<evidence type="ECO:0000313" key="1">
    <source>
        <dbReference type="EMBL" id="QBO58511.1"/>
    </source>
</evidence>
<dbReference type="EMBL" id="CP037954">
    <property type="protein sequence ID" value="QBO58511.1"/>
    <property type="molecule type" value="Genomic_DNA"/>
</dbReference>
<evidence type="ECO:0000313" key="2">
    <source>
        <dbReference type="Proteomes" id="UP000294419"/>
    </source>
</evidence>
<dbReference type="AlphaFoldDB" id="A0A4P6ZFX3"/>
<protein>
    <submittedName>
        <fullName evidence="1">Uncharacterized protein</fullName>
    </submittedName>
</protein>
<name>A0A4P6ZFX3_9FLAO</name>
<dbReference type="Proteomes" id="UP000294419">
    <property type="component" value="Chromosome"/>
</dbReference>
<organism evidence="1 2">
    <name type="scientific">Chryseobacterium salivictor</name>
    <dbReference type="NCBI Taxonomy" id="2547600"/>
    <lineage>
        <taxon>Bacteria</taxon>
        <taxon>Pseudomonadati</taxon>
        <taxon>Bacteroidota</taxon>
        <taxon>Flavobacteriia</taxon>
        <taxon>Flavobacteriales</taxon>
        <taxon>Weeksellaceae</taxon>
        <taxon>Chryseobacterium group</taxon>
        <taxon>Chryseobacterium</taxon>
    </lineage>
</organism>
<dbReference type="RefSeq" id="WP_133439933.1">
    <property type="nucleotide sequence ID" value="NZ_CP037954.1"/>
</dbReference>
<keyword evidence="2" id="KW-1185">Reference proteome</keyword>
<dbReference type="KEGG" id="csal:NBC122_01696"/>
<accession>A0A4P6ZFX3</accession>
<proteinExistence type="predicted"/>
<gene>
    <name evidence="1" type="ORF">NBC122_01696</name>
</gene>